<feature type="compositionally biased region" description="Basic and acidic residues" evidence="1">
    <location>
        <begin position="389"/>
        <end position="403"/>
    </location>
</feature>
<feature type="region of interest" description="Disordered" evidence="1">
    <location>
        <begin position="365"/>
        <end position="403"/>
    </location>
</feature>
<dbReference type="Gene3D" id="2.40.50.140">
    <property type="entry name" value="Nucleic acid-binding proteins"/>
    <property type="match status" value="1"/>
</dbReference>
<dbReference type="SMART" id="SM00357">
    <property type="entry name" value="CSP"/>
    <property type="match status" value="1"/>
</dbReference>
<feature type="compositionally biased region" description="Basic and acidic residues" evidence="1">
    <location>
        <begin position="370"/>
        <end position="379"/>
    </location>
</feature>
<dbReference type="PROSITE" id="PS51857">
    <property type="entry name" value="CSD_2"/>
    <property type="match status" value="1"/>
</dbReference>
<dbReference type="GO" id="GO:0003676">
    <property type="term" value="F:nucleic acid binding"/>
    <property type="evidence" value="ECO:0007669"/>
    <property type="project" value="InterPro"/>
</dbReference>
<dbReference type="PROSITE" id="PS51644">
    <property type="entry name" value="HTH_OST"/>
    <property type="match status" value="1"/>
</dbReference>
<dbReference type="EMBL" id="HBEM01018264">
    <property type="protein sequence ID" value="CAD8453515.1"/>
    <property type="molecule type" value="Transcribed_RNA"/>
</dbReference>
<sequence length="403" mass="46159">MAEDERVKIEGKEDVPAKADGEGDKEEAKKEEEDKRVSITEITLTDKEGNKIVDGSELVLLRTVPETGVPQGSLKEMEESKVLKGKVKNWITGYGFVNTEGLSEDVFVHWKSIRSKKEAFRELCPGDTVLYRKETNAKGGPVGQDVRVISSLHLAYAKPFKWDQPKGDIQGTPLELIQHPKVEKREFAPLKARVKSSGTEIGSARKVDDNRLFLLFNRNNVSFTGIPTREMDKWETFRKEVKDFKTVEASMIGQKMSDFQLKNLPPRVSRKKKREDRFKNFVLRGDKKKELQQHKKTILTFLESGKAVSRSCRISKIRDKLPKDKFNPMHYGMNKFTDLLKQMPEIVFLNENKVALRDQYLLRTKGQKRKATDTPDHKTQQNQTGGKKAKTESTVETMEETKD</sequence>
<gene>
    <name evidence="4" type="ORF">LAMO00422_LOCUS12455</name>
</gene>
<feature type="domain" description="HTH OST-type" evidence="2">
    <location>
        <begin position="287"/>
        <end position="366"/>
    </location>
</feature>
<feature type="region of interest" description="Disordered" evidence="1">
    <location>
        <begin position="1"/>
        <end position="34"/>
    </location>
</feature>
<evidence type="ECO:0000259" key="2">
    <source>
        <dbReference type="PROSITE" id="PS51644"/>
    </source>
</evidence>
<feature type="domain" description="CSD" evidence="3">
    <location>
        <begin position="82"/>
        <end position="148"/>
    </location>
</feature>
<name>A0A7S0DG15_9EUKA</name>
<organism evidence="4">
    <name type="scientific">Amorphochlora amoebiformis</name>
    <dbReference type="NCBI Taxonomy" id="1561963"/>
    <lineage>
        <taxon>Eukaryota</taxon>
        <taxon>Sar</taxon>
        <taxon>Rhizaria</taxon>
        <taxon>Cercozoa</taxon>
        <taxon>Chlorarachniophyceae</taxon>
        <taxon>Amorphochlora</taxon>
    </lineage>
</organism>
<proteinExistence type="predicted"/>
<reference evidence="4" key="1">
    <citation type="submission" date="2021-01" db="EMBL/GenBank/DDBJ databases">
        <authorList>
            <person name="Corre E."/>
            <person name="Pelletier E."/>
            <person name="Niang G."/>
            <person name="Scheremetjew M."/>
            <person name="Finn R."/>
            <person name="Kale V."/>
            <person name="Holt S."/>
            <person name="Cochrane G."/>
            <person name="Meng A."/>
            <person name="Brown T."/>
            <person name="Cohen L."/>
        </authorList>
    </citation>
    <scope>NUCLEOTIDE SEQUENCE</scope>
    <source>
        <strain evidence="4">CCMP2058</strain>
    </source>
</reference>
<dbReference type="InterPro" id="IPR025605">
    <property type="entry name" value="OST-HTH/LOTUS_dom"/>
</dbReference>
<evidence type="ECO:0000256" key="1">
    <source>
        <dbReference type="SAM" id="MobiDB-lite"/>
    </source>
</evidence>
<evidence type="ECO:0008006" key="5">
    <source>
        <dbReference type="Google" id="ProtNLM"/>
    </source>
</evidence>
<protein>
    <recommendedName>
        <fullName evidence="5">CSD domain-containing protein</fullName>
    </recommendedName>
</protein>
<evidence type="ECO:0000313" key="4">
    <source>
        <dbReference type="EMBL" id="CAD8453515.1"/>
    </source>
</evidence>
<dbReference type="AlphaFoldDB" id="A0A7S0DG15"/>
<dbReference type="InterPro" id="IPR002059">
    <property type="entry name" value="CSP_DNA-bd"/>
</dbReference>
<evidence type="ECO:0000259" key="3">
    <source>
        <dbReference type="PROSITE" id="PS51857"/>
    </source>
</evidence>
<dbReference type="InterPro" id="IPR012340">
    <property type="entry name" value="NA-bd_OB-fold"/>
</dbReference>
<dbReference type="SUPFAM" id="SSF50249">
    <property type="entry name" value="Nucleic acid-binding proteins"/>
    <property type="match status" value="1"/>
</dbReference>
<dbReference type="CDD" id="cd04458">
    <property type="entry name" value="CSP_CDS"/>
    <property type="match status" value="1"/>
</dbReference>
<dbReference type="Pfam" id="PF00313">
    <property type="entry name" value="CSD"/>
    <property type="match status" value="1"/>
</dbReference>
<accession>A0A7S0DG15</accession>
<dbReference type="InterPro" id="IPR011129">
    <property type="entry name" value="CSD"/>
</dbReference>